<reference evidence="1 2" key="1">
    <citation type="submission" date="2020-12" db="EMBL/GenBank/DDBJ databases">
        <title>Geomonas sp. Red421, isolated from paddy soil.</title>
        <authorList>
            <person name="Xu Z."/>
            <person name="Zhang Z."/>
            <person name="Masuda Y."/>
            <person name="Itoh H."/>
            <person name="Senoo K."/>
        </authorList>
    </citation>
    <scope>NUCLEOTIDE SEQUENCE [LARGE SCALE GENOMIC DNA]</scope>
    <source>
        <strain evidence="1 2">Red421</strain>
    </source>
</reference>
<evidence type="ECO:0000313" key="2">
    <source>
        <dbReference type="Proteomes" id="UP000614714"/>
    </source>
</evidence>
<protein>
    <submittedName>
        <fullName evidence="1">Pilus assembly protein PilX</fullName>
    </submittedName>
</protein>
<name>A0ABS0Y9Q0_9BACT</name>
<evidence type="ECO:0000313" key="1">
    <source>
        <dbReference type="EMBL" id="MBJ6749007.1"/>
    </source>
</evidence>
<gene>
    <name evidence="1" type="ORF">JFN91_02150</name>
</gene>
<dbReference type="EMBL" id="JAEMHL010000001">
    <property type="protein sequence ID" value="MBJ6749007.1"/>
    <property type="molecule type" value="Genomic_DNA"/>
</dbReference>
<sequence>MLALISLVIALAVLYLLLTQTKVSGAHKRYKNSLEASHGGVQLITKELIPRMFGTPTPGSSLKLEFSSLNLDLSSDLCLGQKLSLPSSGWAACLPGSKSNDPKQAPDMTFKLPGASGPGYKVYAKIVDTQPGNSDTSGVELLDSATGVTGASPGVSPKHVPALYRLETEGESISNAREKAALTVLYSY</sequence>
<organism evidence="1 2">
    <name type="scientific">Geomonas anaerohicana</name>
    <dbReference type="NCBI Taxonomy" id="2798583"/>
    <lineage>
        <taxon>Bacteria</taxon>
        <taxon>Pseudomonadati</taxon>
        <taxon>Thermodesulfobacteriota</taxon>
        <taxon>Desulfuromonadia</taxon>
        <taxon>Geobacterales</taxon>
        <taxon>Geobacteraceae</taxon>
        <taxon>Geomonas</taxon>
    </lineage>
</organism>
<accession>A0ABS0Y9Q0</accession>
<proteinExistence type="predicted"/>
<keyword evidence="2" id="KW-1185">Reference proteome</keyword>
<dbReference type="Proteomes" id="UP000614714">
    <property type="component" value="Unassembled WGS sequence"/>
</dbReference>
<comment type="caution">
    <text evidence="1">The sequence shown here is derived from an EMBL/GenBank/DDBJ whole genome shotgun (WGS) entry which is preliminary data.</text>
</comment>